<dbReference type="Pfam" id="PF12679">
    <property type="entry name" value="ABC2_membrane_2"/>
    <property type="match status" value="1"/>
</dbReference>
<dbReference type="PANTHER" id="PTHR43471:SF12">
    <property type="entry name" value="HYPOTHETICAL MEMBRANE PROTEIN, CONSERVED"/>
    <property type="match status" value="1"/>
</dbReference>
<dbReference type="PANTHER" id="PTHR43471">
    <property type="entry name" value="ABC TRANSPORTER PERMEASE"/>
    <property type="match status" value="1"/>
</dbReference>
<feature type="transmembrane region" description="Helical" evidence="1">
    <location>
        <begin position="93"/>
        <end position="110"/>
    </location>
</feature>
<sequence>MIAWWQPIGTIAGLELRQRVRTTRWWMTLGAAFLVITLLVFGSRYAATATGDGSASGWDREFYAIVGGFVLLLGLVVAPSMTATSINGDRKDANLAVVQATPITAVQLAVGKLLGGWTASLALLAVSAPYLIWAVLVAPYSIVTSLLGIAVAALLFLCYCGIGLGFSALSARPVSSAVLTQLTVFFLILGLPAIMGLLTPFVRETSVVLRPRWDYYSSVPTSCREEPQTVTVTHTERTWWLVAANPFVMAADAVSQSDPALTAKPESRGDVVVHEPYDTILLSLARDVSQLRSGSEDNRDIGCSERSRSWVEEQEQRSRFVGDTWYLGLVVNLALGAGGLAIAIRRLRVPVETLPRGVRIA</sequence>
<comment type="caution">
    <text evidence="2">The sequence shown here is derived from an EMBL/GenBank/DDBJ whole genome shotgun (WGS) entry which is preliminary data.</text>
</comment>
<accession>A0A1S1MDG4</accession>
<dbReference type="Proteomes" id="UP000179441">
    <property type="component" value="Unassembled WGS sequence"/>
</dbReference>
<dbReference type="RefSeq" id="WP_070952157.1">
    <property type="nucleotide sequence ID" value="NZ_CP050145.1"/>
</dbReference>
<dbReference type="EMBL" id="MLIS01000001">
    <property type="protein sequence ID" value="OHU80085.1"/>
    <property type="molecule type" value="Genomic_DNA"/>
</dbReference>
<feature type="transmembrane region" description="Helical" evidence="1">
    <location>
        <begin position="178"/>
        <end position="202"/>
    </location>
</feature>
<dbReference type="AlphaFoldDB" id="A0A1S1MDG4"/>
<feature type="transmembrane region" description="Helical" evidence="1">
    <location>
        <begin position="325"/>
        <end position="344"/>
    </location>
</feature>
<feature type="transmembrane region" description="Helical" evidence="1">
    <location>
        <begin position="116"/>
        <end position="138"/>
    </location>
</feature>
<keyword evidence="1" id="KW-0812">Transmembrane</keyword>
<evidence type="ECO:0000256" key="1">
    <source>
        <dbReference type="SAM" id="Phobius"/>
    </source>
</evidence>
<organism evidence="2 3">
    <name type="scientific">Mycobacteroides chelonae</name>
    <name type="common">Mycobacterium chelonae</name>
    <dbReference type="NCBI Taxonomy" id="1774"/>
    <lineage>
        <taxon>Bacteria</taxon>
        <taxon>Bacillati</taxon>
        <taxon>Actinomycetota</taxon>
        <taxon>Actinomycetes</taxon>
        <taxon>Mycobacteriales</taxon>
        <taxon>Mycobacteriaceae</taxon>
        <taxon>Mycobacteroides</taxon>
    </lineage>
</organism>
<feature type="transmembrane region" description="Helical" evidence="1">
    <location>
        <begin position="25"/>
        <end position="42"/>
    </location>
</feature>
<dbReference type="GO" id="GO:0140359">
    <property type="term" value="F:ABC-type transporter activity"/>
    <property type="evidence" value="ECO:0007669"/>
    <property type="project" value="InterPro"/>
</dbReference>
<evidence type="ECO:0008006" key="4">
    <source>
        <dbReference type="Google" id="ProtNLM"/>
    </source>
</evidence>
<feature type="transmembrane region" description="Helical" evidence="1">
    <location>
        <begin position="145"/>
        <end position="166"/>
    </location>
</feature>
<gene>
    <name evidence="2" type="ORF">BKG84_18510</name>
</gene>
<proteinExistence type="predicted"/>
<reference evidence="2 3" key="1">
    <citation type="submission" date="2016-10" db="EMBL/GenBank/DDBJ databases">
        <title>Evaluation of Human, Veterinary and Environmental Mycobacterium chelonae Isolates by Core Genome Phylogenomic Analysis, Targeted Gene Comparison, and Anti-microbial Susceptibility Patterns: A Tale of Mistaken Identities.</title>
        <authorList>
            <person name="Fogelson S.B."/>
            <person name="Camus A.C."/>
            <person name="Lorenz W."/>
            <person name="Vasireddy R."/>
            <person name="Vasireddy S."/>
            <person name="Smith T."/>
            <person name="Brown-Elliott B.A."/>
            <person name="Wallace R.J.Jr."/>
            <person name="Hasan N.A."/>
            <person name="Reischl U."/>
            <person name="Sanchez S."/>
        </authorList>
    </citation>
    <scope>NUCLEOTIDE SEQUENCE [LARGE SCALE GENOMIC DNA]</scope>
    <source>
        <strain evidence="2 3">15518</strain>
    </source>
</reference>
<name>A0A1S1MDG4_MYCCH</name>
<feature type="transmembrane region" description="Helical" evidence="1">
    <location>
        <begin position="62"/>
        <end position="81"/>
    </location>
</feature>
<keyword evidence="1" id="KW-1133">Transmembrane helix</keyword>
<evidence type="ECO:0000313" key="2">
    <source>
        <dbReference type="EMBL" id="OHU80085.1"/>
    </source>
</evidence>
<evidence type="ECO:0000313" key="3">
    <source>
        <dbReference type="Proteomes" id="UP000179441"/>
    </source>
</evidence>
<protein>
    <recommendedName>
        <fullName evidence="4">ABC transporter permease</fullName>
    </recommendedName>
</protein>
<keyword evidence="1" id="KW-0472">Membrane</keyword>
<keyword evidence="3" id="KW-1185">Reference proteome</keyword>
<dbReference type="GO" id="GO:0005886">
    <property type="term" value="C:plasma membrane"/>
    <property type="evidence" value="ECO:0007669"/>
    <property type="project" value="UniProtKB-SubCell"/>
</dbReference>